<evidence type="ECO:0000313" key="3">
    <source>
        <dbReference type="Proteomes" id="UP000785679"/>
    </source>
</evidence>
<feature type="region of interest" description="Disordered" evidence="1">
    <location>
        <begin position="75"/>
        <end position="102"/>
    </location>
</feature>
<organism evidence="2 3">
    <name type="scientific">Halteria grandinella</name>
    <dbReference type="NCBI Taxonomy" id="5974"/>
    <lineage>
        <taxon>Eukaryota</taxon>
        <taxon>Sar</taxon>
        <taxon>Alveolata</taxon>
        <taxon>Ciliophora</taxon>
        <taxon>Intramacronucleata</taxon>
        <taxon>Spirotrichea</taxon>
        <taxon>Stichotrichia</taxon>
        <taxon>Sporadotrichida</taxon>
        <taxon>Halteriidae</taxon>
        <taxon>Halteria</taxon>
    </lineage>
</organism>
<name>A0A8J8T4R7_HALGN</name>
<accession>A0A8J8T4R7</accession>
<reference evidence="2" key="1">
    <citation type="submission" date="2019-06" db="EMBL/GenBank/DDBJ databases">
        <authorList>
            <person name="Zheng W."/>
        </authorList>
    </citation>
    <scope>NUCLEOTIDE SEQUENCE</scope>
    <source>
        <strain evidence="2">QDHG01</strain>
    </source>
</reference>
<gene>
    <name evidence="2" type="ORF">FGO68_gene2911</name>
</gene>
<evidence type="ECO:0000256" key="1">
    <source>
        <dbReference type="SAM" id="MobiDB-lite"/>
    </source>
</evidence>
<proteinExistence type="predicted"/>
<dbReference type="Proteomes" id="UP000785679">
    <property type="component" value="Unassembled WGS sequence"/>
</dbReference>
<comment type="caution">
    <text evidence="2">The sequence shown here is derived from an EMBL/GenBank/DDBJ whole genome shotgun (WGS) entry which is preliminary data.</text>
</comment>
<keyword evidence="3" id="KW-1185">Reference proteome</keyword>
<dbReference type="AlphaFoldDB" id="A0A8J8T4R7"/>
<sequence length="119" mass="13767">MTSPCLMVAHHQLHHLNKKTAKQKILLIVIARYRKLDNQRPLNSHNKAHLQALLHKIVTKITNLKFESSSKINCQKLSKEKKSQKSTRSLSQKPKKVLHTAETSNKFLKMKLSITFPKH</sequence>
<dbReference type="EMBL" id="RRYP01005781">
    <property type="protein sequence ID" value="TNV81740.1"/>
    <property type="molecule type" value="Genomic_DNA"/>
</dbReference>
<evidence type="ECO:0000313" key="2">
    <source>
        <dbReference type="EMBL" id="TNV81740.1"/>
    </source>
</evidence>
<protein>
    <submittedName>
        <fullName evidence="2">Uncharacterized protein</fullName>
    </submittedName>
</protein>